<evidence type="ECO:0000256" key="2">
    <source>
        <dbReference type="ARBA" id="ARBA00010333"/>
    </source>
</evidence>
<sequence length="225" mass="25768">MNEKLKIGLDFAAPVPLHTDFSKGNFEGFEVDLMNQIAAELNLELEYSVSFWKDIIRDLQDKKIDVICSAATKTSEREKEFLFSRPYLDFHLGVVCYQSNRLSLDDLTGKRIGVRISTEAEKYLKEKFSDIKLEYSDSNEELYSQLRKKEIDALLDDSPIAFGLTQDNPELSISSLLPDTSAQYAIMLNKNNLDLKKKLDVCMDKFSSNGLLEELQQKWFKGAEL</sequence>
<dbReference type="PANTHER" id="PTHR35936:SF17">
    <property type="entry name" value="ARGININE-BINDING EXTRACELLULAR PROTEIN ARTP"/>
    <property type="match status" value="1"/>
</dbReference>
<evidence type="ECO:0000259" key="6">
    <source>
        <dbReference type="SMART" id="SM00079"/>
    </source>
</evidence>
<evidence type="ECO:0000256" key="3">
    <source>
        <dbReference type="ARBA" id="ARBA00022729"/>
    </source>
</evidence>
<evidence type="ECO:0000259" key="5">
    <source>
        <dbReference type="SMART" id="SM00062"/>
    </source>
</evidence>
<name>A0A7C9BF30_9BACT</name>
<dbReference type="SMART" id="SM00079">
    <property type="entry name" value="PBPe"/>
    <property type="match status" value="1"/>
</dbReference>
<dbReference type="InterPro" id="IPR001320">
    <property type="entry name" value="Iontro_rcpt_C"/>
</dbReference>
<evidence type="ECO:0000256" key="4">
    <source>
        <dbReference type="RuleBase" id="RU003744"/>
    </source>
</evidence>
<feature type="domain" description="Solute-binding protein family 3/N-terminal" evidence="5">
    <location>
        <begin position="4"/>
        <end position="223"/>
    </location>
</feature>
<evidence type="ECO:0000256" key="1">
    <source>
        <dbReference type="ARBA" id="ARBA00004196"/>
    </source>
</evidence>
<dbReference type="PANTHER" id="PTHR35936">
    <property type="entry name" value="MEMBRANE-BOUND LYTIC MUREIN TRANSGLYCOSYLASE F"/>
    <property type="match status" value="1"/>
</dbReference>
<reference evidence="7 8" key="1">
    <citation type="submission" date="2019-10" db="EMBL/GenBank/DDBJ databases">
        <title>Draft Genome Sequence of Cytophagaceae sp. SJW1-29.</title>
        <authorList>
            <person name="Choi A."/>
        </authorList>
    </citation>
    <scope>NUCLEOTIDE SEQUENCE [LARGE SCALE GENOMIC DNA]</scope>
    <source>
        <strain evidence="7 8">SJW1-29</strain>
    </source>
</reference>
<evidence type="ECO:0000313" key="7">
    <source>
        <dbReference type="EMBL" id="MPR32434.1"/>
    </source>
</evidence>
<protein>
    <submittedName>
        <fullName evidence="7">Transporter substrate-binding domain-containing protein</fullName>
    </submittedName>
</protein>
<feature type="domain" description="Ionotropic glutamate receptor C-terminal" evidence="6">
    <location>
        <begin position="10"/>
        <end position="222"/>
    </location>
</feature>
<proteinExistence type="inferred from homology"/>
<dbReference type="InterPro" id="IPR018313">
    <property type="entry name" value="SBP_3_CS"/>
</dbReference>
<dbReference type="CDD" id="cd13530">
    <property type="entry name" value="PBP2_peptides_like"/>
    <property type="match status" value="1"/>
</dbReference>
<dbReference type="SMART" id="SM00062">
    <property type="entry name" value="PBPb"/>
    <property type="match status" value="1"/>
</dbReference>
<dbReference type="GO" id="GO:0015276">
    <property type="term" value="F:ligand-gated monoatomic ion channel activity"/>
    <property type="evidence" value="ECO:0007669"/>
    <property type="project" value="InterPro"/>
</dbReference>
<dbReference type="PROSITE" id="PS01039">
    <property type="entry name" value="SBP_BACTERIAL_3"/>
    <property type="match status" value="1"/>
</dbReference>
<dbReference type="SUPFAM" id="SSF53850">
    <property type="entry name" value="Periplasmic binding protein-like II"/>
    <property type="match status" value="1"/>
</dbReference>
<dbReference type="Gene3D" id="3.40.190.10">
    <property type="entry name" value="Periplasmic binding protein-like II"/>
    <property type="match status" value="2"/>
</dbReference>
<comment type="caution">
    <text evidence="7">The sequence shown here is derived from an EMBL/GenBank/DDBJ whole genome shotgun (WGS) entry which is preliminary data.</text>
</comment>
<dbReference type="Proteomes" id="UP000479293">
    <property type="component" value="Unassembled WGS sequence"/>
</dbReference>
<accession>A0A7C9BF30</accession>
<gene>
    <name evidence="7" type="ORF">GBK04_03495</name>
</gene>
<dbReference type="GO" id="GO:0030313">
    <property type="term" value="C:cell envelope"/>
    <property type="evidence" value="ECO:0007669"/>
    <property type="project" value="UniProtKB-SubCell"/>
</dbReference>
<dbReference type="RefSeq" id="WP_152756886.1">
    <property type="nucleotide sequence ID" value="NZ_WHLY01000002.1"/>
</dbReference>
<keyword evidence="8" id="KW-1185">Reference proteome</keyword>
<dbReference type="EMBL" id="WHLY01000002">
    <property type="protein sequence ID" value="MPR32434.1"/>
    <property type="molecule type" value="Genomic_DNA"/>
</dbReference>
<comment type="subcellular location">
    <subcellularLocation>
        <location evidence="1">Cell envelope</location>
    </subcellularLocation>
</comment>
<evidence type="ECO:0000313" key="8">
    <source>
        <dbReference type="Proteomes" id="UP000479293"/>
    </source>
</evidence>
<dbReference type="AlphaFoldDB" id="A0A7C9BF30"/>
<comment type="similarity">
    <text evidence="2 4">Belongs to the bacterial solute-binding protein 3 family.</text>
</comment>
<keyword evidence="3" id="KW-0732">Signal</keyword>
<dbReference type="InterPro" id="IPR001638">
    <property type="entry name" value="Solute-binding_3/MltF_N"/>
</dbReference>
<dbReference type="Pfam" id="PF00497">
    <property type="entry name" value="SBP_bac_3"/>
    <property type="match status" value="1"/>
</dbReference>
<organism evidence="7 8">
    <name type="scientific">Salmonirosea aquatica</name>
    <dbReference type="NCBI Taxonomy" id="2654236"/>
    <lineage>
        <taxon>Bacteria</taxon>
        <taxon>Pseudomonadati</taxon>
        <taxon>Bacteroidota</taxon>
        <taxon>Cytophagia</taxon>
        <taxon>Cytophagales</taxon>
        <taxon>Spirosomataceae</taxon>
        <taxon>Salmonirosea</taxon>
    </lineage>
</organism>
<dbReference type="GO" id="GO:0016020">
    <property type="term" value="C:membrane"/>
    <property type="evidence" value="ECO:0007669"/>
    <property type="project" value="InterPro"/>
</dbReference>